<dbReference type="Gene3D" id="3.30.565.10">
    <property type="entry name" value="Histidine kinase-like ATPase, C-terminal domain"/>
    <property type="match status" value="1"/>
</dbReference>
<gene>
    <name evidence="9" type="ORF">E1163_14170</name>
</gene>
<reference evidence="9 10" key="1">
    <citation type="submission" date="2019-02" db="EMBL/GenBank/DDBJ databases">
        <authorList>
            <person name="Goldberg S.R."/>
            <person name="Haltli B.A."/>
            <person name="Correa H."/>
            <person name="Russell K.G."/>
        </authorList>
    </citation>
    <scope>NUCLEOTIDE SEQUENCE [LARGE SCALE GENOMIC DNA]</scope>
    <source>
        <strain evidence="9 10">JCM 16186</strain>
    </source>
</reference>
<keyword evidence="6" id="KW-0175">Coiled coil</keyword>
<evidence type="ECO:0000256" key="4">
    <source>
        <dbReference type="ARBA" id="ARBA00022679"/>
    </source>
</evidence>
<evidence type="ECO:0000256" key="1">
    <source>
        <dbReference type="ARBA" id="ARBA00000085"/>
    </source>
</evidence>
<dbReference type="EC" id="2.7.13.3" evidence="2"/>
<dbReference type="InterPro" id="IPR003594">
    <property type="entry name" value="HATPase_dom"/>
</dbReference>
<organism evidence="9 10">
    <name type="scientific">Fulvivirga kasyanovii</name>
    <dbReference type="NCBI Taxonomy" id="396812"/>
    <lineage>
        <taxon>Bacteria</taxon>
        <taxon>Pseudomonadati</taxon>
        <taxon>Bacteroidota</taxon>
        <taxon>Cytophagia</taxon>
        <taxon>Cytophagales</taxon>
        <taxon>Fulvivirgaceae</taxon>
        <taxon>Fulvivirga</taxon>
    </lineage>
</organism>
<proteinExistence type="predicted"/>
<dbReference type="Pfam" id="PF13407">
    <property type="entry name" value="Peripla_BP_4"/>
    <property type="match status" value="1"/>
</dbReference>
<comment type="catalytic activity">
    <reaction evidence="1">
        <text>ATP + protein L-histidine = ADP + protein N-phospho-L-histidine.</text>
        <dbReference type="EC" id="2.7.13.3"/>
    </reaction>
</comment>
<dbReference type="InterPro" id="IPR028082">
    <property type="entry name" value="Peripla_BP_I"/>
</dbReference>
<protein>
    <recommendedName>
        <fullName evidence="2">histidine kinase</fullName>
        <ecNumber evidence="2">2.7.13.3</ecNumber>
    </recommendedName>
</protein>
<evidence type="ECO:0000256" key="2">
    <source>
        <dbReference type="ARBA" id="ARBA00012438"/>
    </source>
</evidence>
<dbReference type="Proteomes" id="UP000798808">
    <property type="component" value="Unassembled WGS sequence"/>
</dbReference>
<dbReference type="InterPro" id="IPR036890">
    <property type="entry name" value="HATPase_C_sf"/>
</dbReference>
<feature type="coiled-coil region" evidence="6">
    <location>
        <begin position="389"/>
        <end position="479"/>
    </location>
</feature>
<keyword evidence="5" id="KW-0418">Kinase</keyword>
<dbReference type="Gene3D" id="3.40.50.2300">
    <property type="match status" value="2"/>
</dbReference>
<accession>A0ABW9RPM1</accession>
<keyword evidence="4" id="KW-0808">Transferase</keyword>
<dbReference type="InterPro" id="IPR004358">
    <property type="entry name" value="Sig_transdc_His_kin-like_C"/>
</dbReference>
<dbReference type="SUPFAM" id="SSF53822">
    <property type="entry name" value="Periplasmic binding protein-like I"/>
    <property type="match status" value="1"/>
</dbReference>
<dbReference type="InterPro" id="IPR052162">
    <property type="entry name" value="Sensor_kinase/Photoreceptor"/>
</dbReference>
<keyword evidence="3" id="KW-0597">Phosphoprotein</keyword>
<name>A0ABW9RPM1_9BACT</name>
<sequence length="713" mass="80812">MKILFSRMLIIVLLSFVSASAISQKVGLLLGSYVSSRWYLDQKLFVDRIGDLGGECIVKIAYTPDEQSEQARKLIEEGVEVLVIVPLDADRAASIVRYARGFGVPVISYDRLILSKDLAVYLSYDNLKVGRMQAQYMVSKVPRGNYLLINGPTSDHNAILFRKGQLEILQPHIDMGKIRIVDDVVLDNWSQMDAFEKVTLYYKSGREKPDVILVANDALASGVIQALPSGYAGKVLISGQDADLAGIRNVIAGNQTMTVYKPIKPLAYAAAEMAVALVNRKDPGADVIRHNDSIAVPTILMDPLVVDKSNYRETVLKDGHASLLEVVNNLGEAFEQERNKIRMSLLEKEKALEIQKKVNQRNTFIIILTFFLMSLIGLSYTIYQKQKDNKMLNRQKEIIEKKNEELNQSNETLRAYNDELTQHQEEISTQRDAIAIQNQKLEEVKKIIEQQRDEIMRQNEKLEEEVQKRTGELVQYIQQLEEYAFITAHNLRAPVARIAGLGQLIEKKQSNPEELKFILEKLSAASEELSLIFEDLNAVLNIRTFSMEVFTHVDIPEEINYVKDNLKAEISQHNVVIKTEVDQVQTIFSIKPYMQSILFNLISNAIKYRHPERQPVITVKTRLVDGKVCLSVSDNGIGIEEPYTEAMFELYKRYHFHVEGRGIGLFLVKTQMDALGGEIKVKSEVGRGTTIELYLKYRANSPSIEIVDENITI</sequence>
<dbReference type="InterPro" id="IPR025997">
    <property type="entry name" value="SBP_2_dom"/>
</dbReference>
<evidence type="ECO:0000313" key="9">
    <source>
        <dbReference type="EMBL" id="MTI26099.1"/>
    </source>
</evidence>
<dbReference type="PANTHER" id="PTHR43304:SF1">
    <property type="entry name" value="PAC DOMAIN-CONTAINING PROTEIN"/>
    <property type="match status" value="1"/>
</dbReference>
<dbReference type="SMART" id="SM00387">
    <property type="entry name" value="HATPase_c"/>
    <property type="match status" value="1"/>
</dbReference>
<keyword evidence="7" id="KW-0472">Membrane</keyword>
<dbReference type="PANTHER" id="PTHR43304">
    <property type="entry name" value="PHYTOCHROME-LIKE PROTEIN CPH1"/>
    <property type="match status" value="1"/>
</dbReference>
<keyword evidence="7" id="KW-0812">Transmembrane</keyword>
<dbReference type="EMBL" id="SMLW01000563">
    <property type="protein sequence ID" value="MTI26099.1"/>
    <property type="molecule type" value="Genomic_DNA"/>
</dbReference>
<keyword evidence="10" id="KW-1185">Reference proteome</keyword>
<dbReference type="SUPFAM" id="SSF55874">
    <property type="entry name" value="ATPase domain of HSP90 chaperone/DNA topoisomerase II/histidine kinase"/>
    <property type="match status" value="1"/>
</dbReference>
<evidence type="ECO:0000256" key="5">
    <source>
        <dbReference type="ARBA" id="ARBA00022777"/>
    </source>
</evidence>
<evidence type="ECO:0000256" key="6">
    <source>
        <dbReference type="SAM" id="Coils"/>
    </source>
</evidence>
<dbReference type="Pfam" id="PF02518">
    <property type="entry name" value="HATPase_c"/>
    <property type="match status" value="1"/>
</dbReference>
<evidence type="ECO:0000259" key="8">
    <source>
        <dbReference type="PROSITE" id="PS50109"/>
    </source>
</evidence>
<keyword evidence="7" id="KW-1133">Transmembrane helix</keyword>
<feature type="transmembrane region" description="Helical" evidence="7">
    <location>
        <begin position="364"/>
        <end position="383"/>
    </location>
</feature>
<evidence type="ECO:0000256" key="3">
    <source>
        <dbReference type="ARBA" id="ARBA00022553"/>
    </source>
</evidence>
<feature type="domain" description="Histidine kinase" evidence="8">
    <location>
        <begin position="486"/>
        <end position="699"/>
    </location>
</feature>
<dbReference type="PRINTS" id="PR00344">
    <property type="entry name" value="BCTRLSENSOR"/>
</dbReference>
<dbReference type="InterPro" id="IPR036097">
    <property type="entry name" value="HisK_dim/P_sf"/>
</dbReference>
<dbReference type="Gene3D" id="1.10.287.130">
    <property type="match status" value="1"/>
</dbReference>
<dbReference type="SUPFAM" id="SSF47384">
    <property type="entry name" value="Homodimeric domain of signal transducing histidine kinase"/>
    <property type="match status" value="1"/>
</dbReference>
<dbReference type="RefSeq" id="WP_155172922.1">
    <property type="nucleotide sequence ID" value="NZ_BAAAFL010000017.1"/>
</dbReference>
<dbReference type="InterPro" id="IPR005467">
    <property type="entry name" value="His_kinase_dom"/>
</dbReference>
<comment type="caution">
    <text evidence="9">The sequence shown here is derived from an EMBL/GenBank/DDBJ whole genome shotgun (WGS) entry which is preliminary data.</text>
</comment>
<dbReference type="PROSITE" id="PS50109">
    <property type="entry name" value="HIS_KIN"/>
    <property type="match status" value="1"/>
</dbReference>
<evidence type="ECO:0000256" key="7">
    <source>
        <dbReference type="SAM" id="Phobius"/>
    </source>
</evidence>
<evidence type="ECO:0000313" key="10">
    <source>
        <dbReference type="Proteomes" id="UP000798808"/>
    </source>
</evidence>